<dbReference type="PANTHER" id="PTHR21445">
    <property type="entry name" value="ENDONUCLEASE IV ENDODEOXYRIBONUCLEASE IV"/>
    <property type="match status" value="1"/>
</dbReference>
<evidence type="ECO:0000259" key="1">
    <source>
        <dbReference type="Pfam" id="PF01261"/>
    </source>
</evidence>
<dbReference type="AlphaFoldDB" id="K1T0Y1"/>
<dbReference type="InterPro" id="IPR013022">
    <property type="entry name" value="Xyl_isomerase-like_TIM-brl"/>
</dbReference>
<feature type="domain" description="Xylose isomerase-like TIM barrel" evidence="1">
    <location>
        <begin position="4"/>
        <end position="117"/>
    </location>
</feature>
<comment type="caution">
    <text evidence="2">The sequence shown here is derived from an EMBL/GenBank/DDBJ whole genome shotgun (WGS) entry which is preliminary data.</text>
</comment>
<dbReference type="GO" id="GO:0006284">
    <property type="term" value="P:base-excision repair"/>
    <property type="evidence" value="ECO:0007669"/>
    <property type="project" value="TreeGrafter"/>
</dbReference>
<dbReference type="PANTHER" id="PTHR21445:SF0">
    <property type="entry name" value="APURINIC-APYRIMIDINIC ENDONUCLEASE"/>
    <property type="match status" value="1"/>
</dbReference>
<organism evidence="2">
    <name type="scientific">human gut metagenome</name>
    <dbReference type="NCBI Taxonomy" id="408170"/>
    <lineage>
        <taxon>unclassified sequences</taxon>
        <taxon>metagenomes</taxon>
        <taxon>organismal metagenomes</taxon>
    </lineage>
</organism>
<dbReference type="GO" id="GO:0008270">
    <property type="term" value="F:zinc ion binding"/>
    <property type="evidence" value="ECO:0007669"/>
    <property type="project" value="InterPro"/>
</dbReference>
<reference evidence="2" key="1">
    <citation type="journal article" date="2013" name="Environ. Microbiol.">
        <title>Microbiota from the distal guts of lean and obese adolescents exhibit partial functional redundancy besides clear differences in community structure.</title>
        <authorList>
            <person name="Ferrer M."/>
            <person name="Ruiz A."/>
            <person name="Lanza F."/>
            <person name="Haange S.B."/>
            <person name="Oberbach A."/>
            <person name="Till H."/>
            <person name="Bargiela R."/>
            <person name="Campoy C."/>
            <person name="Segura M.T."/>
            <person name="Richter M."/>
            <person name="von Bergen M."/>
            <person name="Seifert J."/>
            <person name="Suarez A."/>
        </authorList>
    </citation>
    <scope>NUCLEOTIDE SEQUENCE</scope>
</reference>
<evidence type="ECO:0000313" key="2">
    <source>
        <dbReference type="EMBL" id="EKC63518.1"/>
    </source>
</evidence>
<dbReference type="PROSITE" id="PS51432">
    <property type="entry name" value="AP_NUCLEASE_F2_4"/>
    <property type="match status" value="1"/>
</dbReference>
<dbReference type="SUPFAM" id="SSF51658">
    <property type="entry name" value="Xylose isomerase-like"/>
    <property type="match status" value="1"/>
</dbReference>
<dbReference type="EMBL" id="AJWZ01005103">
    <property type="protein sequence ID" value="EKC63518.1"/>
    <property type="molecule type" value="Genomic_DNA"/>
</dbReference>
<keyword evidence="2" id="KW-0255">Endonuclease</keyword>
<dbReference type="Gene3D" id="3.20.20.150">
    <property type="entry name" value="Divalent-metal-dependent TIM barrel enzymes"/>
    <property type="match status" value="1"/>
</dbReference>
<accession>K1T0Y1</accession>
<sequence>MGKEAVSIGANTFQFFTRNPRGSKAKAIDEADVAAFLSYSKEHGIERILAHAPYTLNPCSKDAHTREFAWMTMADDLKRMEYTPGNCYNFHPGSHTGQGAEEGIRLISEMLNEILNRSRR</sequence>
<keyword evidence="2" id="KW-0540">Nuclease</keyword>
<dbReference type="InterPro" id="IPR001719">
    <property type="entry name" value="AP_endonuc_2"/>
</dbReference>
<dbReference type="GO" id="GO:0008081">
    <property type="term" value="F:phosphoric diester hydrolase activity"/>
    <property type="evidence" value="ECO:0007669"/>
    <property type="project" value="TreeGrafter"/>
</dbReference>
<dbReference type="InterPro" id="IPR036237">
    <property type="entry name" value="Xyl_isomerase-like_sf"/>
</dbReference>
<name>K1T0Y1_9ZZZZ</name>
<gene>
    <name evidence="2" type="ORF">OBE_07425</name>
</gene>
<dbReference type="GO" id="GO:0003906">
    <property type="term" value="F:DNA-(apurinic or apyrimidinic site) endonuclease activity"/>
    <property type="evidence" value="ECO:0007669"/>
    <property type="project" value="TreeGrafter"/>
</dbReference>
<dbReference type="GO" id="GO:0003677">
    <property type="term" value="F:DNA binding"/>
    <property type="evidence" value="ECO:0007669"/>
    <property type="project" value="InterPro"/>
</dbReference>
<keyword evidence="2" id="KW-0378">Hydrolase</keyword>
<feature type="non-terminal residue" evidence="2">
    <location>
        <position position="120"/>
    </location>
</feature>
<protein>
    <submittedName>
        <fullName evidence="2">Apurinic endonuclease Apn1</fullName>
    </submittedName>
</protein>
<dbReference type="Pfam" id="PF01261">
    <property type="entry name" value="AP_endonuc_2"/>
    <property type="match status" value="1"/>
</dbReference>
<proteinExistence type="predicted"/>